<dbReference type="CDD" id="cd03789">
    <property type="entry name" value="GT9_LPS_heptosyltransferase"/>
    <property type="match status" value="1"/>
</dbReference>
<dbReference type="AlphaFoldDB" id="A0A1F5Y9M4"/>
<name>A0A1F5Y9M4_9BACT</name>
<sequence length="573" mass="66566">MVLGGIGRLRKYLAASKEEAVSGEKAFLDETMRHFVKSCQDRKTFPRELFHSLQLWGDELARLAFQPEALRLYDEAIDLGVRRYPELYLRVLVGKARVFNSLGRFREARALMISLAEHSYLITDRNLIPEILFTLSESSLQEGDIEYYRELLFRGLRFFHTNIEKRRMFIDQIRRTYRYTHRVLIDRRIMRTDKILFSLHWIHFLVQDRYLFRLTRLSTITRYFLLGAVYYLNYIKPRPLERSPAHFGDGFSRNDARPHRIDPRSSVHRASPSYSPILITRAMGGIGDFLMMMPALHAMKKRNINREIHLAIPRQYFSLFQNNDMRLIDIENEPFDRRSYGKWFNLSDCPASRVENRTAPRVRTNRIDIFAKALGLDWGTIRRMDHRPPYSVSEEERELRSAFWKYHGLEGKTVVGIQIRTEEVYRDYPHMEKLAHEISGHRKVLAFDAEIIPGYNGSNIIKVEGLPIRHAFALAAGCNLLIAPDSAFVHLAAALDIPCIAIYGPIDGKVRTRHYPNCKLIDARDRFGCLPCWRSRETPCRLTGMRGSVCLAAISVSEIEKVVNELSPIQGCG</sequence>
<evidence type="ECO:0000256" key="2">
    <source>
        <dbReference type="ARBA" id="ARBA00022679"/>
    </source>
</evidence>
<dbReference type="GO" id="GO:0008713">
    <property type="term" value="F:ADP-heptose-lipopolysaccharide heptosyltransferase activity"/>
    <property type="evidence" value="ECO:0007669"/>
    <property type="project" value="TreeGrafter"/>
</dbReference>
<dbReference type="Proteomes" id="UP000179034">
    <property type="component" value="Unassembled WGS sequence"/>
</dbReference>
<gene>
    <name evidence="3" type="ORF">A2Z06_00365</name>
</gene>
<protein>
    <recommendedName>
        <fullName evidence="5">ADP-heptose--LPS heptosyltransferase</fullName>
    </recommendedName>
</protein>
<evidence type="ECO:0000256" key="1">
    <source>
        <dbReference type="ARBA" id="ARBA00022676"/>
    </source>
</evidence>
<keyword evidence="2" id="KW-0808">Transferase</keyword>
<dbReference type="Pfam" id="PF01075">
    <property type="entry name" value="Glyco_transf_9"/>
    <property type="match status" value="1"/>
</dbReference>
<comment type="caution">
    <text evidence="3">The sequence shown here is derived from an EMBL/GenBank/DDBJ whole genome shotgun (WGS) entry which is preliminary data.</text>
</comment>
<dbReference type="SUPFAM" id="SSF53756">
    <property type="entry name" value="UDP-Glycosyltransferase/glycogen phosphorylase"/>
    <property type="match status" value="1"/>
</dbReference>
<dbReference type="PANTHER" id="PTHR30160">
    <property type="entry name" value="TETRAACYLDISACCHARIDE 4'-KINASE-RELATED"/>
    <property type="match status" value="1"/>
</dbReference>
<reference evidence="3 4" key="1">
    <citation type="journal article" date="2016" name="Nat. Commun.">
        <title>Thousands of microbial genomes shed light on interconnected biogeochemical processes in an aquifer system.</title>
        <authorList>
            <person name="Anantharaman K."/>
            <person name="Brown C.T."/>
            <person name="Hug L.A."/>
            <person name="Sharon I."/>
            <person name="Castelle C.J."/>
            <person name="Probst A.J."/>
            <person name="Thomas B.C."/>
            <person name="Singh A."/>
            <person name="Wilkins M.J."/>
            <person name="Karaoz U."/>
            <person name="Brodie E.L."/>
            <person name="Williams K.H."/>
            <person name="Hubbard S.S."/>
            <person name="Banfield J.F."/>
        </authorList>
    </citation>
    <scope>NUCLEOTIDE SEQUENCE [LARGE SCALE GENOMIC DNA]</scope>
</reference>
<evidence type="ECO:0000313" key="4">
    <source>
        <dbReference type="Proteomes" id="UP000179034"/>
    </source>
</evidence>
<dbReference type="EMBL" id="MFIW01000104">
    <property type="protein sequence ID" value="OGF96907.1"/>
    <property type="molecule type" value="Genomic_DNA"/>
</dbReference>
<keyword evidence="1" id="KW-0328">Glycosyltransferase</keyword>
<accession>A0A1F5Y9M4</accession>
<dbReference type="GO" id="GO:0009244">
    <property type="term" value="P:lipopolysaccharide core region biosynthetic process"/>
    <property type="evidence" value="ECO:0007669"/>
    <property type="project" value="TreeGrafter"/>
</dbReference>
<organism evidence="3 4">
    <name type="scientific">Candidatus Glassbacteria bacterium RBG_16_58_8</name>
    <dbReference type="NCBI Taxonomy" id="1817866"/>
    <lineage>
        <taxon>Bacteria</taxon>
        <taxon>Candidatus Glassiibacteriota</taxon>
    </lineage>
</organism>
<evidence type="ECO:0000313" key="3">
    <source>
        <dbReference type="EMBL" id="OGF96907.1"/>
    </source>
</evidence>
<dbReference type="Gene3D" id="3.40.50.2000">
    <property type="entry name" value="Glycogen Phosphorylase B"/>
    <property type="match status" value="2"/>
</dbReference>
<dbReference type="InterPro" id="IPR051199">
    <property type="entry name" value="LPS_LOS_Heptosyltrfase"/>
</dbReference>
<dbReference type="GO" id="GO:0005829">
    <property type="term" value="C:cytosol"/>
    <property type="evidence" value="ECO:0007669"/>
    <property type="project" value="TreeGrafter"/>
</dbReference>
<evidence type="ECO:0008006" key="5">
    <source>
        <dbReference type="Google" id="ProtNLM"/>
    </source>
</evidence>
<dbReference type="PANTHER" id="PTHR30160:SF7">
    <property type="entry name" value="ADP-HEPTOSE--LPS HEPTOSYLTRANSFERASE 2"/>
    <property type="match status" value="1"/>
</dbReference>
<dbReference type="InterPro" id="IPR002201">
    <property type="entry name" value="Glyco_trans_9"/>
</dbReference>
<proteinExistence type="predicted"/>